<accession>A0ABS4JBL2</accession>
<organism evidence="4 5">
    <name type="scientific">Paenibacillus shirakamiensis</name>
    <dbReference type="NCBI Taxonomy" id="1265935"/>
    <lineage>
        <taxon>Bacteria</taxon>
        <taxon>Bacillati</taxon>
        <taxon>Bacillota</taxon>
        <taxon>Bacilli</taxon>
        <taxon>Bacillales</taxon>
        <taxon>Paenibacillaceae</taxon>
        <taxon>Paenibacillus</taxon>
    </lineage>
</organism>
<keyword evidence="4" id="KW-0687">Ribonucleoprotein</keyword>
<name>A0ABS4JBL2_9BACL</name>
<comment type="caution">
    <text evidence="4">The sequence shown here is derived from an EMBL/GenBank/DDBJ whole genome shotgun (WGS) entry which is preliminary data.</text>
</comment>
<reference evidence="4 5" key="1">
    <citation type="submission" date="2021-03" db="EMBL/GenBank/DDBJ databases">
        <title>Genomic Encyclopedia of Type Strains, Phase IV (KMG-IV): sequencing the most valuable type-strain genomes for metagenomic binning, comparative biology and taxonomic classification.</title>
        <authorList>
            <person name="Goeker M."/>
        </authorList>
    </citation>
    <scope>NUCLEOTIDE SEQUENCE [LARGE SCALE GENOMIC DNA]</scope>
    <source>
        <strain evidence="4 5">DSM 26806</strain>
    </source>
</reference>
<keyword evidence="1" id="KW-0175">Coiled coil</keyword>
<evidence type="ECO:0000313" key="5">
    <source>
        <dbReference type="Proteomes" id="UP001519288"/>
    </source>
</evidence>
<feature type="region of interest" description="Disordered" evidence="2">
    <location>
        <begin position="132"/>
        <end position="164"/>
    </location>
</feature>
<evidence type="ECO:0000256" key="2">
    <source>
        <dbReference type="SAM" id="MobiDB-lite"/>
    </source>
</evidence>
<dbReference type="EMBL" id="JAGGLD010000001">
    <property type="protein sequence ID" value="MBP1999065.1"/>
    <property type="molecule type" value="Genomic_DNA"/>
</dbReference>
<keyword evidence="5" id="KW-1185">Reference proteome</keyword>
<dbReference type="InterPro" id="IPR038587">
    <property type="entry name" value="Ribosomal_eL40_sf"/>
</dbReference>
<evidence type="ECO:0000313" key="4">
    <source>
        <dbReference type="EMBL" id="MBP1999065.1"/>
    </source>
</evidence>
<dbReference type="GO" id="GO:0005840">
    <property type="term" value="C:ribosome"/>
    <property type="evidence" value="ECO:0007669"/>
    <property type="project" value="UniProtKB-KW"/>
</dbReference>
<dbReference type="Gene3D" id="4.10.1060.50">
    <property type="match status" value="1"/>
</dbReference>
<protein>
    <submittedName>
        <fullName evidence="4">Ribosomal protein L40E</fullName>
    </submittedName>
</protein>
<sequence>MSFFDKFKAGVTEAGNKAKLLVEINRIKLQNKDLKDQMNQHFEDIGRLVYDKFGPDQHQNSERGDISNAGMNVIFNKIRALKQEIEQNTLHIQNLQDHKTCKKCGAEMPAEAKFCTACGATFEISHNSEVDYDLDDSKEQSKQHGHAARISDTDEQSSTREEPK</sequence>
<dbReference type="RefSeq" id="WP_209858201.1">
    <property type="nucleotide sequence ID" value="NZ_JAGGLD010000001.1"/>
</dbReference>
<feature type="domain" description="Zinc-ribbon" evidence="3">
    <location>
        <begin position="101"/>
        <end position="120"/>
    </location>
</feature>
<keyword evidence="4" id="KW-0689">Ribosomal protein</keyword>
<gene>
    <name evidence="4" type="ORF">J2Z69_000084</name>
</gene>
<dbReference type="Pfam" id="PF13240">
    <property type="entry name" value="Zn_Ribbon_1"/>
    <property type="match status" value="1"/>
</dbReference>
<dbReference type="Proteomes" id="UP001519288">
    <property type="component" value="Unassembled WGS sequence"/>
</dbReference>
<feature type="coiled-coil region" evidence="1">
    <location>
        <begin position="17"/>
        <end position="44"/>
    </location>
</feature>
<evidence type="ECO:0000256" key="1">
    <source>
        <dbReference type="SAM" id="Coils"/>
    </source>
</evidence>
<evidence type="ECO:0000259" key="3">
    <source>
        <dbReference type="Pfam" id="PF13240"/>
    </source>
</evidence>
<feature type="compositionally biased region" description="Basic and acidic residues" evidence="2">
    <location>
        <begin position="149"/>
        <end position="164"/>
    </location>
</feature>
<dbReference type="InterPro" id="IPR026870">
    <property type="entry name" value="Zinc_ribbon_dom"/>
</dbReference>
<proteinExistence type="predicted"/>